<gene>
    <name evidence="1" type="ORF">TNIN_228411</name>
</gene>
<comment type="caution">
    <text evidence="1">The sequence shown here is derived from an EMBL/GenBank/DDBJ whole genome shotgun (WGS) entry which is preliminary data.</text>
</comment>
<name>A0A8X6Y801_9ARAC</name>
<dbReference type="EMBL" id="BMAV01016469">
    <property type="protein sequence ID" value="GFY67242.1"/>
    <property type="molecule type" value="Genomic_DNA"/>
</dbReference>
<accession>A0A8X6Y801</accession>
<evidence type="ECO:0000313" key="2">
    <source>
        <dbReference type="Proteomes" id="UP000886998"/>
    </source>
</evidence>
<reference evidence="1" key="1">
    <citation type="submission" date="2020-08" db="EMBL/GenBank/DDBJ databases">
        <title>Multicomponent nature underlies the extraordinary mechanical properties of spider dragline silk.</title>
        <authorList>
            <person name="Kono N."/>
            <person name="Nakamura H."/>
            <person name="Mori M."/>
            <person name="Yoshida Y."/>
            <person name="Ohtoshi R."/>
            <person name="Malay A.D."/>
            <person name="Moran D.A.P."/>
            <person name="Tomita M."/>
            <person name="Numata K."/>
            <person name="Arakawa K."/>
        </authorList>
    </citation>
    <scope>NUCLEOTIDE SEQUENCE</scope>
</reference>
<dbReference type="OrthoDB" id="6434224at2759"/>
<dbReference type="PROSITE" id="PS51257">
    <property type="entry name" value="PROKAR_LIPOPROTEIN"/>
    <property type="match status" value="1"/>
</dbReference>
<protein>
    <submittedName>
        <fullName evidence="1">Uncharacterized protein</fullName>
    </submittedName>
</protein>
<dbReference type="AlphaFoldDB" id="A0A8X6Y801"/>
<keyword evidence="2" id="KW-1185">Reference proteome</keyword>
<evidence type="ECO:0000313" key="1">
    <source>
        <dbReference type="EMBL" id="GFY67242.1"/>
    </source>
</evidence>
<sequence>MISLKFSFQDSNGPFRCPHVCNSFFMSTGCLRKRSGIRSARFKKLGTQIFQSCNSVQTTAARNANDKSLQSRFVCGLSNDIRRFVLTRDPNTLDESINAALIEEQNLKLNEIASNERSVFSNQTFCICSPIRIQRVRDPSLIGFTSNAERYHAKAGTQAACPDRSDHCRDYELTIPHGPRDM</sequence>
<proteinExistence type="predicted"/>
<dbReference type="Proteomes" id="UP000886998">
    <property type="component" value="Unassembled WGS sequence"/>
</dbReference>
<organism evidence="1 2">
    <name type="scientific">Trichonephila inaurata madagascariensis</name>
    <dbReference type="NCBI Taxonomy" id="2747483"/>
    <lineage>
        <taxon>Eukaryota</taxon>
        <taxon>Metazoa</taxon>
        <taxon>Ecdysozoa</taxon>
        <taxon>Arthropoda</taxon>
        <taxon>Chelicerata</taxon>
        <taxon>Arachnida</taxon>
        <taxon>Araneae</taxon>
        <taxon>Araneomorphae</taxon>
        <taxon>Entelegynae</taxon>
        <taxon>Araneoidea</taxon>
        <taxon>Nephilidae</taxon>
        <taxon>Trichonephila</taxon>
        <taxon>Trichonephila inaurata</taxon>
    </lineage>
</organism>